<evidence type="ECO:0000313" key="4">
    <source>
        <dbReference type="EMBL" id="GES86613.1"/>
    </source>
</evidence>
<comment type="caution">
    <text evidence="4">The sequence shown here is derived from an EMBL/GenBank/DDBJ whole genome shotgun (WGS) entry which is preliminary data.</text>
</comment>
<dbReference type="AlphaFoldDB" id="A0A8H3QNT1"/>
<dbReference type="Pfam" id="PF01987">
    <property type="entry name" value="AIM24"/>
    <property type="match status" value="1"/>
</dbReference>
<evidence type="ECO:0000259" key="3">
    <source>
        <dbReference type="Pfam" id="PF12766"/>
    </source>
</evidence>
<dbReference type="InterPro" id="IPR012349">
    <property type="entry name" value="Split_barrel_FMN-bd"/>
</dbReference>
<dbReference type="EMBL" id="BLAL01000162">
    <property type="protein sequence ID" value="GES86613.1"/>
    <property type="molecule type" value="Genomic_DNA"/>
</dbReference>
<name>A0A8H3QNT1_9GLOM</name>
<reference evidence="4" key="1">
    <citation type="submission" date="2019-10" db="EMBL/GenBank/DDBJ databases">
        <title>Conservation and host-specific expression of non-tandemly repeated heterogenous ribosome RNA gene in arbuscular mycorrhizal fungi.</title>
        <authorList>
            <person name="Maeda T."/>
            <person name="Kobayashi Y."/>
            <person name="Nakagawa T."/>
            <person name="Ezawa T."/>
            <person name="Yamaguchi K."/>
            <person name="Bino T."/>
            <person name="Nishimoto Y."/>
            <person name="Shigenobu S."/>
            <person name="Kawaguchi M."/>
        </authorList>
    </citation>
    <scope>NUCLEOTIDE SEQUENCE</scope>
    <source>
        <strain evidence="4">HR1</strain>
    </source>
</reference>
<feature type="compositionally biased region" description="Low complexity" evidence="2">
    <location>
        <begin position="598"/>
        <end position="618"/>
    </location>
</feature>
<dbReference type="Pfam" id="PF12766">
    <property type="entry name" value="Pyridox_oxase_2"/>
    <property type="match status" value="1"/>
</dbReference>
<evidence type="ECO:0000256" key="2">
    <source>
        <dbReference type="SAM" id="MobiDB-lite"/>
    </source>
</evidence>
<dbReference type="InterPro" id="IPR002838">
    <property type="entry name" value="AIM24"/>
</dbReference>
<comment type="subcellular location">
    <subcellularLocation>
        <location evidence="1">Mitochondrion</location>
    </subcellularLocation>
</comment>
<dbReference type="GO" id="GO:0005739">
    <property type="term" value="C:mitochondrion"/>
    <property type="evidence" value="ECO:0007669"/>
    <property type="project" value="UniProtKB-SubCell"/>
</dbReference>
<evidence type="ECO:0000256" key="1">
    <source>
        <dbReference type="RuleBase" id="RU363045"/>
    </source>
</evidence>
<dbReference type="InterPro" id="IPR016031">
    <property type="entry name" value="Trp_RNA-bd_attenuator-like_dom"/>
</dbReference>
<dbReference type="GO" id="GO:0010181">
    <property type="term" value="F:FMN binding"/>
    <property type="evidence" value="ECO:0007669"/>
    <property type="project" value="InterPro"/>
</dbReference>
<dbReference type="Proteomes" id="UP000615446">
    <property type="component" value="Unassembled WGS sequence"/>
</dbReference>
<organism evidence="4 5">
    <name type="scientific">Rhizophagus clarus</name>
    <dbReference type="NCBI Taxonomy" id="94130"/>
    <lineage>
        <taxon>Eukaryota</taxon>
        <taxon>Fungi</taxon>
        <taxon>Fungi incertae sedis</taxon>
        <taxon>Mucoromycota</taxon>
        <taxon>Glomeromycotina</taxon>
        <taxon>Glomeromycetes</taxon>
        <taxon>Glomerales</taxon>
        <taxon>Glomeraceae</taxon>
        <taxon>Rhizophagus</taxon>
    </lineage>
</organism>
<dbReference type="SUPFAM" id="SSF50475">
    <property type="entry name" value="FMN-binding split barrel"/>
    <property type="match status" value="1"/>
</dbReference>
<evidence type="ECO:0000313" key="5">
    <source>
        <dbReference type="Proteomes" id="UP000615446"/>
    </source>
</evidence>
<dbReference type="SUPFAM" id="SSF51219">
    <property type="entry name" value="TRAP-like"/>
    <property type="match status" value="1"/>
</dbReference>
<keyword evidence="1" id="KW-0496">Mitochondrion</keyword>
<feature type="domain" description="Pyridoxamine 5'-phosphate oxidase Alr4036 family FMN-binding" evidence="3">
    <location>
        <begin position="3"/>
        <end position="81"/>
    </location>
</feature>
<gene>
    <name evidence="4" type="ORF">RCL2_001366600</name>
</gene>
<dbReference type="PANTHER" id="PTHR28243:SF1">
    <property type="entry name" value="PYRIDOXAMINE 5'-PHOSPHATE OXIDASE ALR4036 FAMILY FMN-BINDING DOMAIN-CONTAINING PROTEIN"/>
    <property type="match status" value="1"/>
</dbReference>
<proteinExistence type="inferred from homology"/>
<dbReference type="Gene3D" id="2.30.110.10">
    <property type="entry name" value="Electron Transport, Fmn-binding Protein, Chain A"/>
    <property type="match status" value="1"/>
</dbReference>
<comment type="similarity">
    <text evidence="1">Belongs to the AIM24 family.</text>
</comment>
<dbReference type="InterPro" id="IPR024624">
    <property type="entry name" value="Pyridox_Oxase_Alr4036_FMN-bd"/>
</dbReference>
<protein>
    <recommendedName>
        <fullName evidence="1">Altered inheritance of mitochondria protein 24, mitochondrial</fullName>
    </recommendedName>
</protein>
<dbReference type="Gene3D" id="3.60.160.10">
    <property type="entry name" value="Mitochondrial biogenesis AIM24"/>
    <property type="match status" value="1"/>
</dbReference>
<sequence length="654" mass="73219">MQPMQLATFNAITQRPANRSVVFRGFIKDKEDSFESDLLYITTDVRSSKVEQFSSNPGFEICWWFPKTRDQFRLTGNACVFSSDSSLNSKFPFTKLSSYFPTTNFNWDEKLEYYFKQISEELRADLTRPTPGLPLEHENYTKKLAVVAKDERENELIKQSFANFALVIFEVEEVDRVELATDPHKRTNWKLNNQTREWVEQRKLQIQYLCRYIVEIFNADHILFLNAFKVGQHTVNTKLNIQNTNPKINEQNEIAKSEINKEKSSIISSITSGINPTSQWTKHHPIPDPNFEVVSAGTLGALLLVKIPPRSEIFAVPGTAIAVSGKVITERTTDGNIIIALGRKISGGSLVYHKFITSSHPGDVLLAPRDLSDIAAINMDGTSVYYVRKGAFLARGPRVTVNVSRIYGMGSLNAFANRVTGRGTLVISNYGAIHRLTLNPGDEYLVNAKNILAWNSKTKPILSPPLITSSSIDKSRLFKNVIAKLSERTNNFFDPILNSPSVRPTLDRLKRISVRTRIWMFGGPEYLKLTGPGDFYLSSRIAPVLGGLKSLTSPSIEEIVAADSVQLDQQNLDFQSPPYVPTMSYAEVASDGKVIFTKPSQNQSKPSFSSSLSPPSSQQDKKSPIGRIVSGDGMLQLRRWVKGVVGGNKVVRRE</sequence>
<dbReference type="PANTHER" id="PTHR28243">
    <property type="entry name" value="AGL049CP"/>
    <property type="match status" value="1"/>
</dbReference>
<dbReference type="OrthoDB" id="1705416at2759"/>
<accession>A0A8H3QNT1</accession>
<feature type="region of interest" description="Disordered" evidence="2">
    <location>
        <begin position="598"/>
        <end position="628"/>
    </location>
</feature>
<dbReference type="InterPro" id="IPR036983">
    <property type="entry name" value="AIM24_sf"/>
</dbReference>